<protein>
    <submittedName>
        <fullName evidence="4">CsbD family protein</fullName>
    </submittedName>
</protein>
<gene>
    <name evidence="4" type="ORF">AWB76_04885</name>
</gene>
<evidence type="ECO:0000313" key="4">
    <source>
        <dbReference type="EMBL" id="SAK75297.1"/>
    </source>
</evidence>
<dbReference type="Proteomes" id="UP000054624">
    <property type="component" value="Unassembled WGS sequence"/>
</dbReference>
<dbReference type="STRING" id="1777137.AWB76_04885"/>
<dbReference type="EMBL" id="FCOI02000018">
    <property type="protein sequence ID" value="SAK75297.1"/>
    <property type="molecule type" value="Genomic_DNA"/>
</dbReference>
<dbReference type="OrthoDB" id="8637255at2"/>
<organism evidence="4 5">
    <name type="scientific">Caballeronia temeraria</name>
    <dbReference type="NCBI Taxonomy" id="1777137"/>
    <lineage>
        <taxon>Bacteria</taxon>
        <taxon>Pseudomonadati</taxon>
        <taxon>Pseudomonadota</taxon>
        <taxon>Betaproteobacteria</taxon>
        <taxon>Burkholderiales</taxon>
        <taxon>Burkholderiaceae</taxon>
        <taxon>Caballeronia</taxon>
    </lineage>
</organism>
<dbReference type="Pfam" id="PF05532">
    <property type="entry name" value="CsbD"/>
    <property type="match status" value="1"/>
</dbReference>
<reference evidence="5" key="1">
    <citation type="submission" date="2016-01" db="EMBL/GenBank/DDBJ databases">
        <authorList>
            <person name="Peeters Charlotte."/>
        </authorList>
    </citation>
    <scope>NUCLEOTIDE SEQUENCE [LARGE SCALE GENOMIC DNA]</scope>
</reference>
<dbReference type="InterPro" id="IPR008462">
    <property type="entry name" value="CsbD"/>
</dbReference>
<keyword evidence="2" id="KW-0812">Transmembrane</keyword>
<sequence>MDSYAAEGNIKEMAGKMQDAAGELLGATGTQAAGKARELGGKAQQLCADTTEIVRGKTVESPFSALAVAAGLGFLLGAVWATANSTPRRSYPRRYRGDDQY</sequence>
<evidence type="ECO:0000259" key="3">
    <source>
        <dbReference type="Pfam" id="PF05532"/>
    </source>
</evidence>
<name>A0A158C179_9BURK</name>
<dbReference type="Gene3D" id="1.10.1470.10">
    <property type="entry name" value="YjbJ"/>
    <property type="match status" value="1"/>
</dbReference>
<evidence type="ECO:0000256" key="2">
    <source>
        <dbReference type="SAM" id="Phobius"/>
    </source>
</evidence>
<dbReference type="SUPFAM" id="SSF69047">
    <property type="entry name" value="Hypothetical protein YjbJ"/>
    <property type="match status" value="1"/>
</dbReference>
<dbReference type="AlphaFoldDB" id="A0A158C179"/>
<dbReference type="InterPro" id="IPR036629">
    <property type="entry name" value="YjbJ_sf"/>
</dbReference>
<feature type="domain" description="CsbD-like" evidence="3">
    <location>
        <begin position="6"/>
        <end position="54"/>
    </location>
</feature>
<feature type="transmembrane region" description="Helical" evidence="2">
    <location>
        <begin position="63"/>
        <end position="83"/>
    </location>
</feature>
<comment type="similarity">
    <text evidence="1">Belongs to the UPF0337 (CsbD) family.</text>
</comment>
<proteinExistence type="inferred from homology"/>
<keyword evidence="2" id="KW-0472">Membrane</keyword>
<accession>A0A158C179</accession>
<dbReference type="RefSeq" id="WP_061162626.1">
    <property type="nucleotide sequence ID" value="NZ_FCOI02000018.1"/>
</dbReference>
<evidence type="ECO:0000313" key="5">
    <source>
        <dbReference type="Proteomes" id="UP000054624"/>
    </source>
</evidence>
<keyword evidence="5" id="KW-1185">Reference proteome</keyword>
<keyword evidence="2" id="KW-1133">Transmembrane helix</keyword>
<evidence type="ECO:0000256" key="1">
    <source>
        <dbReference type="ARBA" id="ARBA00009129"/>
    </source>
</evidence>